<feature type="region of interest" description="Disordered" evidence="1">
    <location>
        <begin position="43"/>
        <end position="63"/>
    </location>
</feature>
<organism evidence="2 3">
    <name type="scientific">[Clostridium] symbiosum ATCC 14940</name>
    <dbReference type="NCBI Taxonomy" id="411472"/>
    <lineage>
        <taxon>Bacteria</taxon>
        <taxon>Bacillati</taxon>
        <taxon>Bacillota</taxon>
        <taxon>Clostridia</taxon>
        <taxon>Lachnospirales</taxon>
        <taxon>Lachnospiraceae</taxon>
        <taxon>Otoolea</taxon>
    </lineage>
</organism>
<dbReference type="RefSeq" id="WP_021640754.1">
    <property type="nucleotide sequence ID" value="NZ_KE992802.1"/>
</dbReference>
<evidence type="ECO:0000256" key="1">
    <source>
        <dbReference type="SAM" id="MobiDB-lite"/>
    </source>
</evidence>
<protein>
    <submittedName>
        <fullName evidence="2">Uncharacterized protein</fullName>
    </submittedName>
</protein>
<dbReference type="Proteomes" id="UP000016491">
    <property type="component" value="Unassembled WGS sequence"/>
</dbReference>
<evidence type="ECO:0000313" key="2">
    <source>
        <dbReference type="EMBL" id="ERI74926.1"/>
    </source>
</evidence>
<sequence>MKKYYEDAKDNAAFDRCIDVMVRLMQKYGPPLIEKWETEQDSQSVTVLPDNQENHLPQIEKAA</sequence>
<accession>A0ABC9TUB8</accession>
<proteinExistence type="predicted"/>
<feature type="compositionally biased region" description="Polar residues" evidence="1">
    <location>
        <begin position="43"/>
        <end position="55"/>
    </location>
</feature>
<comment type="caution">
    <text evidence="2">The sequence shown here is derived from an EMBL/GenBank/DDBJ whole genome shotgun (WGS) entry which is preliminary data.</text>
</comment>
<reference evidence="2 3" key="1">
    <citation type="submission" date="2013-07" db="EMBL/GenBank/DDBJ databases">
        <authorList>
            <person name="Weinstock G."/>
            <person name="Sodergren E."/>
            <person name="Wylie T."/>
            <person name="Fulton L."/>
            <person name="Fulton R."/>
            <person name="Fronick C."/>
            <person name="O'Laughlin M."/>
            <person name="Godfrey J."/>
            <person name="Miner T."/>
            <person name="Herter B."/>
            <person name="Appelbaum E."/>
            <person name="Cordes M."/>
            <person name="Lek S."/>
            <person name="Wollam A."/>
            <person name="Pepin K.H."/>
            <person name="Palsikar V.B."/>
            <person name="Mitreva M."/>
            <person name="Wilson R.K."/>
        </authorList>
    </citation>
    <scope>NUCLEOTIDE SEQUENCE [LARGE SCALE GENOMIC DNA]</scope>
    <source>
        <strain evidence="2 3">ATCC 14940</strain>
    </source>
</reference>
<dbReference type="EMBL" id="AWSU01000275">
    <property type="protein sequence ID" value="ERI74926.1"/>
    <property type="molecule type" value="Genomic_DNA"/>
</dbReference>
<gene>
    <name evidence="2" type="ORF">CLOSYM_03563</name>
</gene>
<name>A0ABC9TUB8_CLOSY</name>
<evidence type="ECO:0000313" key="3">
    <source>
        <dbReference type="Proteomes" id="UP000016491"/>
    </source>
</evidence>
<dbReference type="AlphaFoldDB" id="A0ABC9TUB8"/>